<reference evidence="11" key="1">
    <citation type="journal article" date="2010" name="Genome Biol.">
        <title>Genome sequence of the necrotrophic plant pathogen Pythium ultimum reveals original pathogenicity mechanisms and effector repertoire.</title>
        <authorList>
            <person name="Levesque C.A."/>
            <person name="Brouwer H."/>
            <person name="Cano L."/>
            <person name="Hamilton J.P."/>
            <person name="Holt C."/>
            <person name="Huitema E."/>
            <person name="Raffaele S."/>
            <person name="Robideau G.P."/>
            <person name="Thines M."/>
            <person name="Win J."/>
            <person name="Zerillo M.M."/>
            <person name="Beakes G.W."/>
            <person name="Boore J.L."/>
            <person name="Busam D."/>
            <person name="Dumas B."/>
            <person name="Ferriera S."/>
            <person name="Fuerstenberg S.I."/>
            <person name="Gachon C.M."/>
            <person name="Gaulin E."/>
            <person name="Govers F."/>
            <person name="Grenville-Briggs L."/>
            <person name="Horner N."/>
            <person name="Hostetler J."/>
            <person name="Jiang R.H."/>
            <person name="Johnson J."/>
            <person name="Krajaejun T."/>
            <person name="Lin H."/>
            <person name="Meijer H.J."/>
            <person name="Moore B."/>
            <person name="Morris P."/>
            <person name="Phuntmart V."/>
            <person name="Puiu D."/>
            <person name="Shetty J."/>
            <person name="Stajich J.E."/>
            <person name="Tripathy S."/>
            <person name="Wawra S."/>
            <person name="van West P."/>
            <person name="Whitty B.R."/>
            <person name="Coutinho P.M."/>
            <person name="Henrissat B."/>
            <person name="Martin F."/>
            <person name="Thomas P.D."/>
            <person name="Tyler B.M."/>
            <person name="De Vries R.P."/>
            <person name="Kamoun S."/>
            <person name="Yandell M."/>
            <person name="Tisserat N."/>
            <person name="Buell C.R."/>
        </authorList>
    </citation>
    <scope>NUCLEOTIDE SEQUENCE</scope>
    <source>
        <strain evidence="11">DAOM:BR144</strain>
    </source>
</reference>
<evidence type="ECO:0000256" key="4">
    <source>
        <dbReference type="ARBA" id="ARBA00022801"/>
    </source>
</evidence>
<sequence>MRALHALLPVALLVAFAHANAATAPNWVRIPLQKVGRSAEHARARQLGATAATISSDVARDVRLAYQIERVRRRTRTAEEDGGSSEGDAEGSGLLDGAESLLEYAKANATGKMPVVYSEVPLGIGFGTHYAELYLGVPAQRASVIVDTGSHLTALPCSSCKDCGDHTDPYFDITKSTTAKFATCRAEVQCNSCSEDRCYISQSYTEGSMWQAVVVDELVWVGGFAGTDADFIMQHYGVRFPLGCQTKETGLFITQKENGIMGLGRHKATVMSYMLDARRIEKNIFSLCFGANGGDMVLGGVDFSHHSTDVAYTPLITDNSGWYPVKVKDIWVAGKSLGIDPTSLNSGKGVIVDSGTTDTFFVRSSSRAFLSAFESAAGIKYSEDKMVIRAEDLASLPNITIVLEGMTPTDDDIELSIPAEKYLTLSDDGKYYYGNFHFSERSGGVLGASTMMGYDVVFDTENKRIGFAESKCGDGAHSPVAASPGAGASGATTQASENPVDSLHYGTFFVQIVVISVLGIVLVAFVWQRMKKRSWYAVPGADALGTPQEGGDDDDIFSEDDEDAHDPPDSATSSAARVRSPPRRQVPSPKFTIGSDDEDELSPPRGSVSISMGGVVADRQRQEYI</sequence>
<dbReference type="STRING" id="431595.K3WTX3"/>
<feature type="region of interest" description="Disordered" evidence="6">
    <location>
        <begin position="476"/>
        <end position="497"/>
    </location>
</feature>
<keyword evidence="7" id="KW-0472">Membrane</keyword>
<feature type="compositionally biased region" description="Acidic residues" evidence="6">
    <location>
        <begin position="80"/>
        <end position="89"/>
    </location>
</feature>
<dbReference type="Pfam" id="PF00026">
    <property type="entry name" value="Asp"/>
    <property type="match status" value="1"/>
</dbReference>
<dbReference type="EnsemblProtists" id="PYU1_T008419">
    <property type="protein sequence ID" value="PYU1_T008419"/>
    <property type="gene ID" value="PYU1_G008403"/>
</dbReference>
<keyword evidence="2" id="KW-0645">Protease</keyword>
<feature type="active site" evidence="5">
    <location>
        <position position="353"/>
    </location>
</feature>
<keyword evidence="7" id="KW-0812">Transmembrane</keyword>
<feature type="chain" id="PRO_5003868089" description="Peptidase A1 domain-containing protein" evidence="8">
    <location>
        <begin position="20"/>
        <end position="625"/>
    </location>
</feature>
<dbReference type="GO" id="GO:0004190">
    <property type="term" value="F:aspartic-type endopeptidase activity"/>
    <property type="evidence" value="ECO:0007669"/>
    <property type="project" value="InterPro"/>
</dbReference>
<evidence type="ECO:0000256" key="3">
    <source>
        <dbReference type="ARBA" id="ARBA00022729"/>
    </source>
</evidence>
<feature type="compositionally biased region" description="Low complexity" evidence="6">
    <location>
        <begin position="476"/>
        <end position="496"/>
    </location>
</feature>
<dbReference type="InParanoid" id="K3WTX3"/>
<evidence type="ECO:0000256" key="2">
    <source>
        <dbReference type="ARBA" id="ARBA00022670"/>
    </source>
</evidence>
<dbReference type="InterPro" id="IPR001461">
    <property type="entry name" value="Aspartic_peptidase_A1"/>
</dbReference>
<feature type="domain" description="Peptidase A1" evidence="9">
    <location>
        <begin position="129"/>
        <end position="468"/>
    </location>
</feature>
<evidence type="ECO:0000313" key="10">
    <source>
        <dbReference type="EnsemblProtists" id="PYU1_T008419"/>
    </source>
</evidence>
<dbReference type="GO" id="GO:0006508">
    <property type="term" value="P:proteolysis"/>
    <property type="evidence" value="ECO:0007669"/>
    <property type="project" value="UniProtKB-KW"/>
</dbReference>
<reference evidence="10" key="3">
    <citation type="submission" date="2015-02" db="UniProtKB">
        <authorList>
            <consortium name="EnsemblProtists"/>
        </authorList>
    </citation>
    <scope>IDENTIFICATION</scope>
    <source>
        <strain evidence="10">DAOM BR144</strain>
    </source>
</reference>
<dbReference type="OMA" id="THYAEIY"/>
<dbReference type="Proteomes" id="UP000019132">
    <property type="component" value="Unassembled WGS sequence"/>
</dbReference>
<comment type="similarity">
    <text evidence="1">Belongs to the peptidase A1 family.</text>
</comment>
<name>K3WTX3_GLOUD</name>
<dbReference type="PROSITE" id="PS51767">
    <property type="entry name" value="PEPTIDASE_A1"/>
    <property type="match status" value="1"/>
</dbReference>
<dbReference type="eggNOG" id="KOG1339">
    <property type="taxonomic scope" value="Eukaryota"/>
</dbReference>
<dbReference type="AlphaFoldDB" id="K3WTX3"/>
<feature type="signal peptide" evidence="8">
    <location>
        <begin position="1"/>
        <end position="19"/>
    </location>
</feature>
<dbReference type="InterPro" id="IPR021109">
    <property type="entry name" value="Peptidase_aspartic_dom_sf"/>
</dbReference>
<feature type="active site" evidence="5">
    <location>
        <position position="147"/>
    </location>
</feature>
<evidence type="ECO:0000256" key="6">
    <source>
        <dbReference type="SAM" id="MobiDB-lite"/>
    </source>
</evidence>
<keyword evidence="4" id="KW-0378">Hydrolase</keyword>
<feature type="compositionally biased region" description="Acidic residues" evidence="6">
    <location>
        <begin position="550"/>
        <end position="564"/>
    </location>
</feature>
<reference evidence="11" key="2">
    <citation type="submission" date="2010-04" db="EMBL/GenBank/DDBJ databases">
        <authorList>
            <person name="Buell R."/>
            <person name="Hamilton J."/>
            <person name="Hostetler J."/>
        </authorList>
    </citation>
    <scope>NUCLEOTIDE SEQUENCE [LARGE SCALE GENOMIC DNA]</scope>
    <source>
        <strain evidence="11">DAOM:BR144</strain>
    </source>
</reference>
<accession>K3WTX3</accession>
<dbReference type="PRINTS" id="PR00792">
    <property type="entry name" value="PEPSIN"/>
</dbReference>
<evidence type="ECO:0000259" key="9">
    <source>
        <dbReference type="PROSITE" id="PS51767"/>
    </source>
</evidence>
<keyword evidence="11" id="KW-1185">Reference proteome</keyword>
<dbReference type="EMBL" id="GL376613">
    <property type="status" value="NOT_ANNOTATED_CDS"/>
    <property type="molecule type" value="Genomic_DNA"/>
</dbReference>
<dbReference type="InterPro" id="IPR033121">
    <property type="entry name" value="PEPTIDASE_A1"/>
</dbReference>
<feature type="region of interest" description="Disordered" evidence="6">
    <location>
        <begin position="540"/>
        <end position="625"/>
    </location>
</feature>
<feature type="region of interest" description="Disordered" evidence="6">
    <location>
        <begin position="74"/>
        <end position="93"/>
    </location>
</feature>
<proteinExistence type="inferred from homology"/>
<protein>
    <recommendedName>
        <fullName evidence="9">Peptidase A1 domain-containing protein</fullName>
    </recommendedName>
</protein>
<keyword evidence="7" id="KW-1133">Transmembrane helix</keyword>
<evidence type="ECO:0000256" key="1">
    <source>
        <dbReference type="ARBA" id="ARBA00007447"/>
    </source>
</evidence>
<evidence type="ECO:0000256" key="7">
    <source>
        <dbReference type="SAM" id="Phobius"/>
    </source>
</evidence>
<evidence type="ECO:0000256" key="5">
    <source>
        <dbReference type="PIRSR" id="PIRSR601461-1"/>
    </source>
</evidence>
<dbReference type="SUPFAM" id="SSF50630">
    <property type="entry name" value="Acid proteases"/>
    <property type="match status" value="1"/>
</dbReference>
<dbReference type="PANTHER" id="PTHR13683">
    <property type="entry name" value="ASPARTYL PROTEASES"/>
    <property type="match status" value="1"/>
</dbReference>
<feature type="transmembrane region" description="Helical" evidence="7">
    <location>
        <begin position="508"/>
        <end position="527"/>
    </location>
</feature>
<dbReference type="HOGENOM" id="CLU_022978_0_0_1"/>
<evidence type="ECO:0000313" key="11">
    <source>
        <dbReference type="Proteomes" id="UP000019132"/>
    </source>
</evidence>
<dbReference type="PANTHER" id="PTHR13683:SF375">
    <property type="entry name" value="PEPTIDASE A1 DOMAIN-CONTAINING PROTEIN"/>
    <property type="match status" value="1"/>
</dbReference>
<dbReference type="VEuPathDB" id="FungiDB:PYU1_G008403"/>
<dbReference type="Gene3D" id="2.40.70.10">
    <property type="entry name" value="Acid Proteases"/>
    <property type="match status" value="2"/>
</dbReference>
<keyword evidence="3 8" id="KW-0732">Signal</keyword>
<organism evidence="10 11">
    <name type="scientific">Globisporangium ultimum (strain ATCC 200006 / CBS 805.95 / DAOM BR144)</name>
    <name type="common">Pythium ultimum</name>
    <dbReference type="NCBI Taxonomy" id="431595"/>
    <lineage>
        <taxon>Eukaryota</taxon>
        <taxon>Sar</taxon>
        <taxon>Stramenopiles</taxon>
        <taxon>Oomycota</taxon>
        <taxon>Peronosporomycetes</taxon>
        <taxon>Pythiales</taxon>
        <taxon>Pythiaceae</taxon>
        <taxon>Globisporangium</taxon>
    </lineage>
</organism>
<feature type="compositionally biased region" description="Low complexity" evidence="6">
    <location>
        <begin position="573"/>
        <end position="589"/>
    </location>
</feature>
<evidence type="ECO:0000256" key="8">
    <source>
        <dbReference type="SAM" id="SignalP"/>
    </source>
</evidence>